<feature type="modified residue" description="4-aspartylphosphate" evidence="2">
    <location>
        <position position="78"/>
    </location>
</feature>
<dbReference type="Pfam" id="PF04397">
    <property type="entry name" value="LytTR"/>
    <property type="match status" value="1"/>
</dbReference>
<evidence type="ECO:0000259" key="4">
    <source>
        <dbReference type="PROSITE" id="PS50110"/>
    </source>
</evidence>
<evidence type="ECO:0000259" key="5">
    <source>
        <dbReference type="PROSITE" id="PS50930"/>
    </source>
</evidence>
<dbReference type="GO" id="GO:0000976">
    <property type="term" value="F:transcription cis-regulatory region binding"/>
    <property type="evidence" value="ECO:0007669"/>
    <property type="project" value="TreeGrafter"/>
</dbReference>
<comment type="caution">
    <text evidence="6">The sequence shown here is derived from an EMBL/GenBank/DDBJ whole genome shotgun (WGS) entry which is preliminary data.</text>
</comment>
<dbReference type="Pfam" id="PF00072">
    <property type="entry name" value="Response_reg"/>
    <property type="match status" value="1"/>
</dbReference>
<dbReference type="GO" id="GO:0032993">
    <property type="term" value="C:protein-DNA complex"/>
    <property type="evidence" value="ECO:0007669"/>
    <property type="project" value="TreeGrafter"/>
</dbReference>
<feature type="coiled-coil region" evidence="3">
    <location>
        <begin position="138"/>
        <end position="165"/>
    </location>
</feature>
<keyword evidence="2" id="KW-0597">Phosphoprotein</keyword>
<dbReference type="PANTHER" id="PTHR48111">
    <property type="entry name" value="REGULATOR OF RPOS"/>
    <property type="match status" value="1"/>
</dbReference>
<dbReference type="InterPro" id="IPR007492">
    <property type="entry name" value="LytTR_DNA-bd_dom"/>
</dbReference>
<sequence>MRPDRTRGSMAAPRLAAARRWSPDMMGVLVVDDEPLALRRLEILLSRRPYVELVGAARDGQQAVRSVRELKPDIVLLDIQMPGLDGFEVAELIRREASPEVIFVTAYDTYAVRAFEAAAVDYLLKPVEMERLDAALGRARAQLATRDAEARADELEALVRTLRGDESQEGGDLWIRERKGQVRIEKSRIDWVEAEGDYVRLHIGERSWLMRATMAAMEKALDPRLFVRVHRSAIVNARRVAFAGGASTGGKYLRLDTGVEIRIGRAYEPRVREFMARPVS</sequence>
<dbReference type="GO" id="GO:0006355">
    <property type="term" value="P:regulation of DNA-templated transcription"/>
    <property type="evidence" value="ECO:0007669"/>
    <property type="project" value="TreeGrafter"/>
</dbReference>
<dbReference type="SMART" id="SM00448">
    <property type="entry name" value="REC"/>
    <property type="match status" value="1"/>
</dbReference>
<protein>
    <submittedName>
        <fullName evidence="6">DNA-binding response regulator</fullName>
    </submittedName>
</protein>
<dbReference type="InterPro" id="IPR039420">
    <property type="entry name" value="WalR-like"/>
</dbReference>
<dbReference type="PROSITE" id="PS50930">
    <property type="entry name" value="HTH_LYTTR"/>
    <property type="match status" value="1"/>
</dbReference>
<name>A0A2U2BS52_9PROT</name>
<evidence type="ECO:0000256" key="3">
    <source>
        <dbReference type="SAM" id="Coils"/>
    </source>
</evidence>
<proteinExistence type="predicted"/>
<accession>A0A2U2BS52</accession>
<dbReference type="SUPFAM" id="SSF52172">
    <property type="entry name" value="CheY-like"/>
    <property type="match status" value="1"/>
</dbReference>
<dbReference type="GO" id="GO:0005829">
    <property type="term" value="C:cytosol"/>
    <property type="evidence" value="ECO:0007669"/>
    <property type="project" value="TreeGrafter"/>
</dbReference>
<keyword evidence="1 6" id="KW-0238">DNA-binding</keyword>
<dbReference type="GO" id="GO:0000156">
    <property type="term" value="F:phosphorelay response regulator activity"/>
    <property type="evidence" value="ECO:0007669"/>
    <property type="project" value="TreeGrafter"/>
</dbReference>
<dbReference type="InterPro" id="IPR001789">
    <property type="entry name" value="Sig_transdc_resp-reg_receiver"/>
</dbReference>
<dbReference type="SMART" id="SM00850">
    <property type="entry name" value="LytTR"/>
    <property type="match status" value="1"/>
</dbReference>
<evidence type="ECO:0000256" key="2">
    <source>
        <dbReference type="PROSITE-ProRule" id="PRU00169"/>
    </source>
</evidence>
<dbReference type="PROSITE" id="PS50110">
    <property type="entry name" value="RESPONSE_REGULATORY"/>
    <property type="match status" value="1"/>
</dbReference>
<evidence type="ECO:0000313" key="6">
    <source>
        <dbReference type="EMBL" id="PWE16843.1"/>
    </source>
</evidence>
<dbReference type="EMBL" id="QEXV01000005">
    <property type="protein sequence ID" value="PWE16843.1"/>
    <property type="molecule type" value="Genomic_DNA"/>
</dbReference>
<dbReference type="AlphaFoldDB" id="A0A2U2BS52"/>
<reference evidence="7" key="1">
    <citation type="submission" date="2018-05" db="EMBL/GenBank/DDBJ databases">
        <authorList>
            <person name="Liu B.-T."/>
        </authorList>
    </citation>
    <scope>NUCLEOTIDE SEQUENCE [LARGE SCALE GENOMIC DNA]</scope>
    <source>
        <strain evidence="7">WD6-1</strain>
    </source>
</reference>
<dbReference type="Gene3D" id="3.40.50.2300">
    <property type="match status" value="1"/>
</dbReference>
<dbReference type="PANTHER" id="PTHR48111:SF69">
    <property type="entry name" value="RESPONSE REGULATOR RECEIVER"/>
    <property type="match status" value="1"/>
</dbReference>
<feature type="domain" description="HTH LytTR-type" evidence="5">
    <location>
        <begin position="173"/>
        <end position="277"/>
    </location>
</feature>
<dbReference type="Gene3D" id="2.40.50.1020">
    <property type="entry name" value="LytTr DNA-binding domain"/>
    <property type="match status" value="1"/>
</dbReference>
<gene>
    <name evidence="6" type="ORF">DDZ18_11675</name>
</gene>
<organism evidence="6 7">
    <name type="scientific">Marinicauda salina</name>
    <dbReference type="NCBI Taxonomy" id="2135793"/>
    <lineage>
        <taxon>Bacteria</taxon>
        <taxon>Pseudomonadati</taxon>
        <taxon>Pseudomonadota</taxon>
        <taxon>Alphaproteobacteria</taxon>
        <taxon>Maricaulales</taxon>
        <taxon>Maricaulaceae</taxon>
        <taxon>Marinicauda</taxon>
    </lineage>
</organism>
<feature type="domain" description="Response regulatory" evidence="4">
    <location>
        <begin position="27"/>
        <end position="140"/>
    </location>
</feature>
<keyword evidence="7" id="KW-1185">Reference proteome</keyword>
<evidence type="ECO:0000256" key="1">
    <source>
        <dbReference type="ARBA" id="ARBA00023125"/>
    </source>
</evidence>
<dbReference type="Proteomes" id="UP000245168">
    <property type="component" value="Unassembled WGS sequence"/>
</dbReference>
<dbReference type="InterPro" id="IPR011006">
    <property type="entry name" value="CheY-like_superfamily"/>
</dbReference>
<keyword evidence="3" id="KW-0175">Coiled coil</keyword>
<evidence type="ECO:0000313" key="7">
    <source>
        <dbReference type="Proteomes" id="UP000245168"/>
    </source>
</evidence>